<gene>
    <name evidence="1" type="ORF">AB5J52_18205</name>
</gene>
<evidence type="ECO:0000313" key="1">
    <source>
        <dbReference type="EMBL" id="XDQ44044.1"/>
    </source>
</evidence>
<reference evidence="1" key="1">
    <citation type="submission" date="2024-07" db="EMBL/GenBank/DDBJ databases">
        <authorList>
            <person name="Yu S.T."/>
        </authorList>
    </citation>
    <scope>NUCLEOTIDE SEQUENCE</scope>
    <source>
        <strain evidence="1">R39</strain>
    </source>
</reference>
<dbReference type="GeneID" id="301469843"/>
<accession>A0AB39QT47</accession>
<protein>
    <submittedName>
        <fullName evidence="1">Uncharacterized protein</fullName>
    </submittedName>
</protein>
<proteinExistence type="predicted"/>
<organism evidence="1">
    <name type="scientific">Streptomyces sp. R39</name>
    <dbReference type="NCBI Taxonomy" id="3238631"/>
    <lineage>
        <taxon>Bacteria</taxon>
        <taxon>Bacillati</taxon>
        <taxon>Actinomycetota</taxon>
        <taxon>Actinomycetes</taxon>
        <taxon>Kitasatosporales</taxon>
        <taxon>Streptomycetaceae</taxon>
        <taxon>Streptomyces</taxon>
    </lineage>
</organism>
<dbReference type="EMBL" id="CP163441">
    <property type="protein sequence ID" value="XDQ44044.1"/>
    <property type="molecule type" value="Genomic_DNA"/>
</dbReference>
<dbReference type="RefSeq" id="WP_181807538.1">
    <property type="nucleotide sequence ID" value="NZ_CP163441.1"/>
</dbReference>
<sequence length="58" mass="6655">MHTQAQLARHHMTELHAQAESYRLAKRTRPERELRERIGWTLVEVGLRLASPPPAVAS</sequence>
<name>A0AB39QT47_9ACTN</name>
<dbReference type="AlphaFoldDB" id="A0AB39QT47"/>